<organism evidence="1 2">
    <name type="scientific">Coemansia brasiliensis</name>
    <dbReference type="NCBI Taxonomy" id="2650707"/>
    <lineage>
        <taxon>Eukaryota</taxon>
        <taxon>Fungi</taxon>
        <taxon>Fungi incertae sedis</taxon>
        <taxon>Zoopagomycota</taxon>
        <taxon>Kickxellomycotina</taxon>
        <taxon>Kickxellomycetes</taxon>
        <taxon>Kickxellales</taxon>
        <taxon>Kickxellaceae</taxon>
        <taxon>Coemansia</taxon>
    </lineage>
</organism>
<dbReference type="OrthoDB" id="5577559at2759"/>
<gene>
    <name evidence="1" type="ORF">IWW36_005086</name>
</gene>
<evidence type="ECO:0000313" key="2">
    <source>
        <dbReference type="Proteomes" id="UP001139887"/>
    </source>
</evidence>
<sequence length="350" mass="38143">MRSVFGDQPWPAVEHLDMSFMPLICYQGFASHVQRTMPHLRTLRISGLVPATALSDILELMACLPLEAVEIAGSVWANADNGRRGSASSWRSSVSTVAAPDPTAAATAADAASEEHDPARHAMTQLIRPVPSLAVLVLTSDALRTPAVFAFAMAQQLTLRALHLLECDYKIMDMLRVGRLDERHMHAVDWSVLAPMALHRQPGQQHGQQLPGAYWPALKHLHIEQYYMAPRGDAGLRVYADTMPALEQLIVSHMEPSNSYQPSPLQNDIGHVPRLRGQFAQLVRIRAPMFDIQSLPACAPALRSLCITGSGGVLPQAMIPCARDIGALLASSLPLQYVDIAGRNCGLYSN</sequence>
<evidence type="ECO:0000313" key="1">
    <source>
        <dbReference type="EMBL" id="KAJ2844684.1"/>
    </source>
</evidence>
<accession>A0A9W8I2B0</accession>
<name>A0A9W8I2B0_9FUNG</name>
<dbReference type="EMBL" id="JANBUW010001010">
    <property type="protein sequence ID" value="KAJ2844684.1"/>
    <property type="molecule type" value="Genomic_DNA"/>
</dbReference>
<reference evidence="1" key="1">
    <citation type="submission" date="2022-07" db="EMBL/GenBank/DDBJ databases">
        <title>Phylogenomic reconstructions and comparative analyses of Kickxellomycotina fungi.</title>
        <authorList>
            <person name="Reynolds N.K."/>
            <person name="Stajich J.E."/>
            <person name="Barry K."/>
            <person name="Grigoriev I.V."/>
            <person name="Crous P."/>
            <person name="Smith M.E."/>
        </authorList>
    </citation>
    <scope>NUCLEOTIDE SEQUENCE</scope>
    <source>
        <strain evidence="1">NRRL 1566</strain>
    </source>
</reference>
<keyword evidence="2" id="KW-1185">Reference proteome</keyword>
<comment type="caution">
    <text evidence="1">The sequence shown here is derived from an EMBL/GenBank/DDBJ whole genome shotgun (WGS) entry which is preliminary data.</text>
</comment>
<dbReference type="SUPFAM" id="SSF52047">
    <property type="entry name" value="RNI-like"/>
    <property type="match status" value="1"/>
</dbReference>
<dbReference type="AlphaFoldDB" id="A0A9W8I2B0"/>
<dbReference type="Proteomes" id="UP001139887">
    <property type="component" value="Unassembled WGS sequence"/>
</dbReference>
<protein>
    <submittedName>
        <fullName evidence="1">Uncharacterized protein</fullName>
    </submittedName>
</protein>
<proteinExistence type="predicted"/>